<dbReference type="GO" id="GO:0022857">
    <property type="term" value="F:transmembrane transporter activity"/>
    <property type="evidence" value="ECO:0007669"/>
    <property type="project" value="TreeGrafter"/>
</dbReference>
<keyword evidence="10" id="KW-1185">Reference proteome</keyword>
<keyword evidence="6 7" id="KW-0472">Membrane</keyword>
<dbReference type="Proteomes" id="UP000184251">
    <property type="component" value="Unassembled WGS sequence"/>
</dbReference>
<feature type="transmembrane region" description="Helical" evidence="7">
    <location>
        <begin position="45"/>
        <end position="64"/>
    </location>
</feature>
<dbReference type="NCBIfam" id="TIGR00786">
    <property type="entry name" value="dctM"/>
    <property type="match status" value="1"/>
</dbReference>
<evidence type="ECO:0000256" key="5">
    <source>
        <dbReference type="ARBA" id="ARBA00022989"/>
    </source>
</evidence>
<name>A0A1M5A6V1_9FIRM</name>
<dbReference type="AlphaFoldDB" id="A0A1M5A6V1"/>
<evidence type="ECO:0000256" key="6">
    <source>
        <dbReference type="ARBA" id="ARBA00023136"/>
    </source>
</evidence>
<dbReference type="EMBL" id="FQTU01000026">
    <property type="protein sequence ID" value="SHF25885.1"/>
    <property type="molecule type" value="Genomic_DNA"/>
</dbReference>
<dbReference type="STRING" id="1120975.SAMN02746064_02240"/>
<sequence length="424" mass="44638">MLWVLIIGFFVLMGIGVPIAFSMGLSGIVAIFIDGNIPRVIVPQRIFVAMDSFTLMAIPFFILAGELMNTGGITKRIVKFSSSLIGHIRGGLAHVNILASMFFAGISGSAVADASSIGAMLIPAMVEDGYDDDFSVAVTATSSCIGPIIPPSIGMIVYASMSGLSIGSLFMGGMIPGILMGLVLIMVTYVFAVKRGYKAEPKASLNQIWASFKGAISALLMPLIILGGILSGVFTATEAGAIAVLYGFIVGFLTKQLKVSDLPRIIMNAAVVTTTTMMVIGAAQVMSWLLARQMFPQLITTALTTLTQSPIIVLILILVVLFILGFFMDATALLIILVPVLVPIANQFGFDPIHFAVLVVMTVQIGAVTPPVGILLFITCNIGKIPVSKGAKAVAPFLAAMIAVVLLCLFIPGIITWIPSFFAS</sequence>
<evidence type="ECO:0000256" key="4">
    <source>
        <dbReference type="ARBA" id="ARBA00022692"/>
    </source>
</evidence>
<feature type="transmembrane region" description="Helical" evidence="7">
    <location>
        <begin position="6"/>
        <end position="33"/>
    </location>
</feature>
<dbReference type="PANTHER" id="PTHR33362">
    <property type="entry name" value="SIALIC ACID TRAP TRANSPORTER PERMEASE PROTEIN SIAT-RELATED"/>
    <property type="match status" value="1"/>
</dbReference>
<keyword evidence="2" id="KW-1003">Cell membrane</keyword>
<evidence type="ECO:0000256" key="7">
    <source>
        <dbReference type="SAM" id="Phobius"/>
    </source>
</evidence>
<dbReference type="PANTHER" id="PTHR33362:SF3">
    <property type="entry name" value="SIALIC ACID TRAP TRANSPORTER PERMEASE PROTEIN SIAT"/>
    <property type="match status" value="1"/>
</dbReference>
<dbReference type="PIRSF" id="PIRSF006066">
    <property type="entry name" value="HI0050"/>
    <property type="match status" value="1"/>
</dbReference>
<evidence type="ECO:0000313" key="10">
    <source>
        <dbReference type="Proteomes" id="UP000184251"/>
    </source>
</evidence>
<evidence type="ECO:0000256" key="1">
    <source>
        <dbReference type="ARBA" id="ARBA00004429"/>
    </source>
</evidence>
<feature type="transmembrane region" description="Helical" evidence="7">
    <location>
        <begin position="353"/>
        <end position="378"/>
    </location>
</feature>
<keyword evidence="3" id="KW-0997">Cell inner membrane</keyword>
<keyword evidence="4 7" id="KW-0812">Transmembrane</keyword>
<comment type="subcellular location">
    <subcellularLocation>
        <location evidence="1">Cell inner membrane</location>
        <topology evidence="1">Multi-pass membrane protein</topology>
    </subcellularLocation>
</comment>
<feature type="domain" description="TRAP C4-dicarboxylate transport system permease DctM subunit" evidence="8">
    <location>
        <begin position="6"/>
        <end position="414"/>
    </location>
</feature>
<feature type="transmembrane region" description="Helical" evidence="7">
    <location>
        <begin position="240"/>
        <end position="257"/>
    </location>
</feature>
<dbReference type="GO" id="GO:0005886">
    <property type="term" value="C:plasma membrane"/>
    <property type="evidence" value="ECO:0007669"/>
    <property type="project" value="UniProtKB-SubCell"/>
</dbReference>
<feature type="transmembrane region" description="Helical" evidence="7">
    <location>
        <begin position="311"/>
        <end position="341"/>
    </location>
</feature>
<feature type="transmembrane region" description="Helical" evidence="7">
    <location>
        <begin position="97"/>
        <end position="122"/>
    </location>
</feature>
<evidence type="ECO:0000259" key="8">
    <source>
        <dbReference type="Pfam" id="PF06808"/>
    </source>
</evidence>
<dbReference type="InterPro" id="IPR004681">
    <property type="entry name" value="TRAP_DctM"/>
</dbReference>
<feature type="transmembrane region" description="Helical" evidence="7">
    <location>
        <begin position="269"/>
        <end position="291"/>
    </location>
</feature>
<feature type="transmembrane region" description="Helical" evidence="7">
    <location>
        <begin position="398"/>
        <end position="418"/>
    </location>
</feature>
<dbReference type="InterPro" id="IPR010656">
    <property type="entry name" value="DctM"/>
</dbReference>
<evidence type="ECO:0000256" key="3">
    <source>
        <dbReference type="ARBA" id="ARBA00022519"/>
    </source>
</evidence>
<dbReference type="RefSeq" id="WP_073272255.1">
    <property type="nucleotide sequence ID" value="NZ_FQTU01000026.1"/>
</dbReference>
<keyword evidence="5 7" id="KW-1133">Transmembrane helix</keyword>
<organism evidence="9 10">
    <name type="scientific">Alkalibacter saccharofermentans DSM 14828</name>
    <dbReference type="NCBI Taxonomy" id="1120975"/>
    <lineage>
        <taxon>Bacteria</taxon>
        <taxon>Bacillati</taxon>
        <taxon>Bacillota</taxon>
        <taxon>Clostridia</taxon>
        <taxon>Eubacteriales</taxon>
        <taxon>Eubacteriaceae</taxon>
        <taxon>Alkalibacter</taxon>
    </lineage>
</organism>
<evidence type="ECO:0000256" key="2">
    <source>
        <dbReference type="ARBA" id="ARBA00022475"/>
    </source>
</evidence>
<gene>
    <name evidence="9" type="ORF">SAMN02746064_02240</name>
</gene>
<evidence type="ECO:0000313" key="9">
    <source>
        <dbReference type="EMBL" id="SHF25885.1"/>
    </source>
</evidence>
<dbReference type="Pfam" id="PF06808">
    <property type="entry name" value="DctM"/>
    <property type="match status" value="1"/>
</dbReference>
<reference evidence="9 10" key="1">
    <citation type="submission" date="2016-11" db="EMBL/GenBank/DDBJ databases">
        <authorList>
            <person name="Jaros S."/>
            <person name="Januszkiewicz K."/>
            <person name="Wedrychowicz H."/>
        </authorList>
    </citation>
    <scope>NUCLEOTIDE SEQUENCE [LARGE SCALE GENOMIC DNA]</scope>
    <source>
        <strain evidence="9 10">DSM 14828</strain>
    </source>
</reference>
<feature type="transmembrane region" description="Helical" evidence="7">
    <location>
        <begin position="214"/>
        <end position="234"/>
    </location>
</feature>
<proteinExistence type="predicted"/>
<protein>
    <submittedName>
        <fullName evidence="9">C4-dicarboxylate transporter, DctM subunit</fullName>
    </submittedName>
</protein>
<accession>A0A1M5A6V1</accession>
<feature type="transmembrane region" description="Helical" evidence="7">
    <location>
        <begin position="170"/>
        <end position="193"/>
    </location>
</feature>
<feature type="transmembrane region" description="Helical" evidence="7">
    <location>
        <begin position="134"/>
        <end position="158"/>
    </location>
</feature>